<evidence type="ECO:0000256" key="2">
    <source>
        <dbReference type="ARBA" id="ARBA00022980"/>
    </source>
</evidence>
<evidence type="ECO:0000256" key="1">
    <source>
        <dbReference type="ARBA" id="ARBA00006194"/>
    </source>
</evidence>
<sequence length="83" mass="8852">MGVEGFKNTKKGTNIAAQATAITFSSRCLKKGYDQVRVVIKGLGPGRMASIKGLEMGGLNIVSITDSTPYVLGGPRARKQRRV</sequence>
<dbReference type="GO" id="GO:0005840">
    <property type="term" value="C:ribosome"/>
    <property type="evidence" value="ECO:0007669"/>
    <property type="project" value="UniProtKB-KW"/>
</dbReference>
<dbReference type="SUPFAM" id="SSF53137">
    <property type="entry name" value="Translational machinery components"/>
    <property type="match status" value="1"/>
</dbReference>
<comment type="similarity">
    <text evidence="1">Belongs to the universal ribosomal protein uS11 family.</text>
</comment>
<dbReference type="PANTHER" id="PTHR11759">
    <property type="entry name" value="40S RIBOSOMAL PROTEIN S14/30S RIBOSOMAL PROTEIN S11"/>
    <property type="match status" value="1"/>
</dbReference>
<dbReference type="Gene3D" id="3.30.420.80">
    <property type="entry name" value="Ribosomal protein S11"/>
    <property type="match status" value="1"/>
</dbReference>
<accession>E7D1J1</accession>
<reference evidence="4" key="2">
    <citation type="submission" date="2011-01" db="EMBL/GenBank/DDBJ databases">
        <title>Identification of Proteins Involved in Black Widow Spider Wrapping Silk Fibers.</title>
        <authorList>
            <person name="Nguyen A."/>
            <person name="Verduzco A."/>
            <person name="Vierra C."/>
        </authorList>
    </citation>
    <scope>NUCLEOTIDE SEQUENCE</scope>
</reference>
<dbReference type="InterPro" id="IPR036967">
    <property type="entry name" value="Ribosomal_uS11_sf"/>
</dbReference>
<dbReference type="PIRSF" id="PIRSF002131">
    <property type="entry name" value="Ribosomal_S11"/>
    <property type="match status" value="1"/>
</dbReference>
<dbReference type="GO" id="GO:0003735">
    <property type="term" value="F:structural constituent of ribosome"/>
    <property type="evidence" value="ECO:0007669"/>
    <property type="project" value="InterPro"/>
</dbReference>
<proteinExistence type="evidence at transcript level"/>
<protein>
    <submittedName>
        <fullName evidence="4">Putative mitochondrial ribosomal protein, S11</fullName>
    </submittedName>
</protein>
<evidence type="ECO:0000313" key="4">
    <source>
        <dbReference type="EMBL" id="ADV40235.1"/>
    </source>
</evidence>
<dbReference type="InterPro" id="IPR001971">
    <property type="entry name" value="Ribosomal_uS11"/>
</dbReference>
<dbReference type="EMBL" id="HQ005941">
    <property type="protein sequence ID" value="ADV40235.1"/>
    <property type="molecule type" value="mRNA"/>
</dbReference>
<dbReference type="GO" id="GO:0006412">
    <property type="term" value="P:translation"/>
    <property type="evidence" value="ECO:0007669"/>
    <property type="project" value="InterPro"/>
</dbReference>
<dbReference type="GO" id="GO:1990904">
    <property type="term" value="C:ribonucleoprotein complex"/>
    <property type="evidence" value="ECO:0007669"/>
    <property type="project" value="UniProtKB-KW"/>
</dbReference>
<organism evidence="4">
    <name type="scientific">Latrodectus hesperus</name>
    <name type="common">Western black widow spider</name>
    <dbReference type="NCBI Taxonomy" id="256737"/>
    <lineage>
        <taxon>Eukaryota</taxon>
        <taxon>Metazoa</taxon>
        <taxon>Ecdysozoa</taxon>
        <taxon>Arthropoda</taxon>
        <taxon>Chelicerata</taxon>
        <taxon>Arachnida</taxon>
        <taxon>Araneae</taxon>
        <taxon>Araneomorphae</taxon>
        <taxon>Entelegynae</taxon>
        <taxon>Araneoidea</taxon>
        <taxon>Theridiidae</taxon>
        <taxon>Latrodectus</taxon>
    </lineage>
</organism>
<reference evidence="4" key="1">
    <citation type="submission" date="2010-07" db="EMBL/GenBank/DDBJ databases">
        <authorList>
            <person name="Fong J."/>
            <person name="Nguyen A."/>
            <person name="Verduzco A."/>
            <person name="Vierra C."/>
        </authorList>
    </citation>
    <scope>NUCLEOTIDE SEQUENCE</scope>
</reference>
<keyword evidence="2 4" id="KW-0689">Ribosomal protein</keyword>
<dbReference type="Pfam" id="PF00411">
    <property type="entry name" value="Ribosomal_S11"/>
    <property type="match status" value="1"/>
</dbReference>
<evidence type="ECO:0000256" key="3">
    <source>
        <dbReference type="ARBA" id="ARBA00023274"/>
    </source>
</evidence>
<name>E7D1J1_LATHE</name>
<dbReference type="AlphaFoldDB" id="E7D1J1"/>
<keyword evidence="3" id="KW-0687">Ribonucleoprotein</keyword>